<evidence type="ECO:0000313" key="4">
    <source>
        <dbReference type="EMBL" id="RLQ95741.1"/>
    </source>
</evidence>
<dbReference type="InterPro" id="IPR005648">
    <property type="entry name" value="FlgD"/>
</dbReference>
<dbReference type="RefSeq" id="WP_121680267.1">
    <property type="nucleotide sequence ID" value="NZ_RCVZ01000005.1"/>
</dbReference>
<keyword evidence="2 3" id="KW-1005">Bacterial flagellum biogenesis</keyword>
<reference evidence="4 5" key="1">
    <citation type="submission" date="2018-10" db="EMBL/GenBank/DDBJ databases">
        <title>Falsibacillus sp. genome draft.</title>
        <authorList>
            <person name="Shi S."/>
        </authorList>
    </citation>
    <scope>NUCLEOTIDE SEQUENCE [LARGE SCALE GENOMIC DNA]</scope>
    <source>
        <strain evidence="4 5">GY 10110</strain>
    </source>
</reference>
<proteinExistence type="inferred from homology"/>
<dbReference type="OrthoDB" id="280334at2"/>
<protein>
    <recommendedName>
        <fullName evidence="3">Basal-body rod modification protein FlgD</fullName>
    </recommendedName>
</protein>
<accession>A0A3L7K1A2</accession>
<evidence type="ECO:0000256" key="3">
    <source>
        <dbReference type="RuleBase" id="RU362076"/>
    </source>
</evidence>
<evidence type="ECO:0000256" key="1">
    <source>
        <dbReference type="ARBA" id="ARBA00010577"/>
    </source>
</evidence>
<keyword evidence="4" id="KW-0969">Cilium</keyword>
<dbReference type="AlphaFoldDB" id="A0A3L7K1A2"/>
<comment type="similarity">
    <text evidence="1 3">Belongs to the FlgD family.</text>
</comment>
<comment type="function">
    <text evidence="3">Required for flagellar hook formation. May act as a scaffolding protein.</text>
</comment>
<keyword evidence="4" id="KW-0282">Flagellum</keyword>
<evidence type="ECO:0000256" key="2">
    <source>
        <dbReference type="ARBA" id="ARBA00022795"/>
    </source>
</evidence>
<dbReference type="NCBIfam" id="NF007197">
    <property type="entry name" value="PRK09618.1"/>
    <property type="match status" value="1"/>
</dbReference>
<dbReference type="Proteomes" id="UP000276770">
    <property type="component" value="Unassembled WGS sequence"/>
</dbReference>
<dbReference type="Pfam" id="PF03963">
    <property type="entry name" value="FlgD"/>
    <property type="match status" value="1"/>
</dbReference>
<keyword evidence="4" id="KW-0966">Cell projection</keyword>
<dbReference type="GO" id="GO:0044781">
    <property type="term" value="P:bacterial-type flagellum organization"/>
    <property type="evidence" value="ECO:0007669"/>
    <property type="project" value="UniProtKB-UniRule"/>
</dbReference>
<keyword evidence="5" id="KW-1185">Reference proteome</keyword>
<dbReference type="EMBL" id="RCVZ01000005">
    <property type="protein sequence ID" value="RLQ95741.1"/>
    <property type="molecule type" value="Genomic_DNA"/>
</dbReference>
<comment type="caution">
    <text evidence="4">The sequence shown here is derived from an EMBL/GenBank/DDBJ whole genome shotgun (WGS) entry which is preliminary data.</text>
</comment>
<gene>
    <name evidence="4" type="primary">flgD</name>
    <name evidence="4" type="ORF">D9X91_08940</name>
</gene>
<sequence length="211" mass="23510">MTNSINSNLMLSSYQNNAKKTGNDVLGKDDFMKILMTQLQNQDPTNPLQDKDFIAQMATFSSLEQMTNMNQSLEKFVQTEQQSQLMQFNQFVGKQVHWHKLQESADPNADPIVTEGTGKVKSIQFKEDTVDLILDDGTVLSPANVSEVTDTSSQENPLIQASYLIGKNISYLDGEQMVSAMVKSVSLKDGKLMFTSEDGKQIEAKKITSIE</sequence>
<organism evidence="4 5">
    <name type="scientific">Falsibacillus albus</name>
    <dbReference type="NCBI Taxonomy" id="2478915"/>
    <lineage>
        <taxon>Bacteria</taxon>
        <taxon>Bacillati</taxon>
        <taxon>Bacillota</taxon>
        <taxon>Bacilli</taxon>
        <taxon>Bacillales</taxon>
        <taxon>Bacillaceae</taxon>
        <taxon>Falsibacillus</taxon>
    </lineage>
</organism>
<name>A0A3L7K1A2_9BACI</name>
<evidence type="ECO:0000313" key="5">
    <source>
        <dbReference type="Proteomes" id="UP000276770"/>
    </source>
</evidence>